<evidence type="ECO:0008006" key="2">
    <source>
        <dbReference type="Google" id="ProtNLM"/>
    </source>
</evidence>
<name>A0A7M3UP73_POV01</name>
<organismHost>
    <name type="scientific">Pyramimonas plurioculata</name>
    <dbReference type="NCBI Taxonomy" id="36893"/>
</organismHost>
<sequence length="615" mass="72308">MTKVCDNNKNEKQYIPKTFFEPGLDCSNMLHVPEHRSGWNHVSECCETIHNPNGYLLVDFVEKIWGWNKTTEEEEKAISFGGKAYYVPYSEIKMINGMEYVVLGDEGFGVYWCGDEWVKSAFPIDVIREADTFGVISTPWVGIIHNPTKIPKWFDYDNSPQELMKNSNFHNSLTHCKGIIVFSEYLKQELLKLGGWPCTIEVLYHPTEPSLHKWNQFGQSKKIVQVGYWLRKISAIWTVDVPSEWNKYWINRADYGFTCLEREVFYENKLGDIINGQKIVQTLQLSNEEYDSFLSDAVIFLDLYDSSCNNAIIEAIVRHIPIIVNRIPATEEYLGKDYCLLFDDLSHVHMMLNNEELLFKAHKQLIHLEQSGKYYGNHFIDSLSRVPFLNRYQNIVTDTVISLGVDCLPRAMATKFHFKKSKANGELSCPFDLAWHDYETICRLLENDFEGYLDTTRLYINGNGHITHRDYSIVFNHESDNAEKTIEFAKNDYDLFCRRYSNRINNFKELLNTSEHVVFLLHYKDYPKELVSIIKRVFPELQFTILTINCPYEHETYYDQPTNIETVENNILFYTIKKPKANYLWYVDQDEKWESKIEDILKKHLNKYDDNCYLE</sequence>
<reference evidence="1" key="1">
    <citation type="submission" date="2020-06" db="EMBL/GenBank/DDBJ databases">
        <title>Lateral gene transfer of anion-conducting channel rhodopsins between green algae and giant viruses.</title>
        <authorList>
            <person name="Rozenberg A."/>
            <person name="Oppermann J."/>
            <person name="Wietek J."/>
            <person name="Fernandez Lahore R.G."/>
            <person name="Sandaa R.-A."/>
            <person name="Bratbak G."/>
            <person name="Hegemann P."/>
            <person name="Beja O."/>
        </authorList>
    </citation>
    <scope>NUCLEOTIDE SEQUENCE</scope>
    <source>
        <strain evidence="1">01B</strain>
    </source>
</reference>
<gene>
    <name evidence="1" type="ORF">HWQ62_00411</name>
</gene>
<evidence type="ECO:0000313" key="1">
    <source>
        <dbReference type="EMBL" id="QOI90542.1"/>
    </source>
</evidence>
<dbReference type="InterPro" id="IPR014903">
    <property type="entry name" value="DUF1796"/>
</dbReference>
<dbReference type="SUPFAM" id="SSF53756">
    <property type="entry name" value="UDP-Glycosyltransferase/glycogen phosphorylase"/>
    <property type="match status" value="1"/>
</dbReference>
<accession>A0A7M3UP73</accession>
<dbReference type="EMBL" id="MT663540">
    <property type="protein sequence ID" value="QOI90542.1"/>
    <property type="molecule type" value="Genomic_DNA"/>
</dbReference>
<protein>
    <recommendedName>
        <fullName evidence="2">Glycosyltransferase</fullName>
    </recommendedName>
</protein>
<organism evidence="1">
    <name type="scientific">Pyramimonas orientalis virus</name>
    <name type="common">PoV01</name>
    <dbReference type="NCBI Taxonomy" id="455367"/>
    <lineage>
        <taxon>Viruses</taxon>
        <taxon>Varidnaviria</taxon>
        <taxon>Bamfordvirae</taxon>
        <taxon>Nucleocytoviricota</taxon>
        <taxon>Megaviricetes</taxon>
        <taxon>Imitervirales</taxon>
        <taxon>Allomimiviridae</taxon>
        <taxon>Heliosvirus</taxon>
        <taxon>Heliosvirus raunefjordenense</taxon>
    </lineage>
</organism>
<proteinExistence type="predicted"/>
<dbReference type="Pfam" id="PF08795">
    <property type="entry name" value="DUF1796"/>
    <property type="match status" value="1"/>
</dbReference>